<keyword evidence="3" id="KW-1185">Reference proteome</keyword>
<comment type="caution">
    <text evidence="2">The sequence shown here is derived from an EMBL/GenBank/DDBJ whole genome shotgun (WGS) entry which is preliminary data.</text>
</comment>
<accession>A0A4C1Z9F4</accession>
<protein>
    <submittedName>
        <fullName evidence="2">Uncharacterized protein</fullName>
    </submittedName>
</protein>
<evidence type="ECO:0000313" key="2">
    <source>
        <dbReference type="EMBL" id="GBP85226.1"/>
    </source>
</evidence>
<reference evidence="2 3" key="1">
    <citation type="journal article" date="2019" name="Commun. Biol.">
        <title>The bagworm genome reveals a unique fibroin gene that provides high tensile strength.</title>
        <authorList>
            <person name="Kono N."/>
            <person name="Nakamura H."/>
            <person name="Ohtoshi R."/>
            <person name="Tomita M."/>
            <person name="Numata K."/>
            <person name="Arakawa K."/>
        </authorList>
    </citation>
    <scope>NUCLEOTIDE SEQUENCE [LARGE SCALE GENOMIC DNA]</scope>
</reference>
<organism evidence="2 3">
    <name type="scientific">Eumeta variegata</name>
    <name type="common">Bagworm moth</name>
    <name type="synonym">Eumeta japonica</name>
    <dbReference type="NCBI Taxonomy" id="151549"/>
    <lineage>
        <taxon>Eukaryota</taxon>
        <taxon>Metazoa</taxon>
        <taxon>Ecdysozoa</taxon>
        <taxon>Arthropoda</taxon>
        <taxon>Hexapoda</taxon>
        <taxon>Insecta</taxon>
        <taxon>Pterygota</taxon>
        <taxon>Neoptera</taxon>
        <taxon>Endopterygota</taxon>
        <taxon>Lepidoptera</taxon>
        <taxon>Glossata</taxon>
        <taxon>Ditrysia</taxon>
        <taxon>Tineoidea</taxon>
        <taxon>Psychidae</taxon>
        <taxon>Oiketicinae</taxon>
        <taxon>Eumeta</taxon>
    </lineage>
</organism>
<dbReference type="AlphaFoldDB" id="A0A4C1Z9F4"/>
<feature type="compositionally biased region" description="Basic and acidic residues" evidence="1">
    <location>
        <begin position="1"/>
        <end position="13"/>
    </location>
</feature>
<dbReference type="EMBL" id="BGZK01001723">
    <property type="protein sequence ID" value="GBP85226.1"/>
    <property type="molecule type" value="Genomic_DNA"/>
</dbReference>
<feature type="region of interest" description="Disordered" evidence="1">
    <location>
        <begin position="83"/>
        <end position="108"/>
    </location>
</feature>
<proteinExistence type="predicted"/>
<evidence type="ECO:0000256" key="1">
    <source>
        <dbReference type="SAM" id="MobiDB-lite"/>
    </source>
</evidence>
<dbReference type="Proteomes" id="UP000299102">
    <property type="component" value="Unassembled WGS sequence"/>
</dbReference>
<evidence type="ECO:0000313" key="3">
    <source>
        <dbReference type="Proteomes" id="UP000299102"/>
    </source>
</evidence>
<name>A0A4C1Z9F4_EUMVA</name>
<gene>
    <name evidence="2" type="ORF">EVAR_55703_1</name>
</gene>
<sequence length="146" mass="16210">MSGIESKKADTESNSRAALSSERGDAAVMTRLDGSSRSRRLKSISGTYLREPSAKAAAVANINDETDEQQRYQVIVRRVQCSSSAWRARRRPRRPRSDPDTRGPYTCRTRKAPTHQYRAAASAHAIATLASHEIYLTHLVVPDDKA</sequence>
<feature type="region of interest" description="Disordered" evidence="1">
    <location>
        <begin position="1"/>
        <end position="48"/>
    </location>
</feature>